<reference evidence="2 3" key="1">
    <citation type="submission" date="2018-03" db="EMBL/GenBank/DDBJ databases">
        <title>Cross-interface Injection: A General Nanoliter Liquid Handling Method Applied to Single Cells Genome Amplification Automated Nanoliter Liquid Handling Applied to Single Cell Multiple Displacement Amplification.</title>
        <authorList>
            <person name="Yun J."/>
            <person name="Xu P."/>
            <person name="Xu J."/>
            <person name="Dai X."/>
            <person name="Wang Y."/>
            <person name="Zheng X."/>
            <person name="Cao C."/>
            <person name="Yi Q."/>
            <person name="Zhu Y."/>
            <person name="Wang L."/>
            <person name="Dong Z."/>
            <person name="Huang Y."/>
            <person name="Huang L."/>
            <person name="Du W."/>
        </authorList>
    </citation>
    <scope>NUCLEOTIDE SEQUENCE [LARGE SCALE GENOMIC DNA]</scope>
    <source>
        <strain evidence="2 3">Z-D1-2</strain>
    </source>
</reference>
<evidence type="ECO:0000256" key="1">
    <source>
        <dbReference type="SAM" id="Coils"/>
    </source>
</evidence>
<protein>
    <submittedName>
        <fullName evidence="2">Uncharacterized protein</fullName>
    </submittedName>
</protein>
<proteinExistence type="predicted"/>
<sequence>MEYRQRKPGSVRLTEEQYDEMERLGIDNESAYVKHKLNGAQQHLQVLRNDSESEQGLSDKRTAPQTEISGHYASSSEAVQLQDQLAIQKLSLENDQLKHKLEELSRSREEALDGIHGQVSNLLRDELLKRDFEAVKKDNAALLKEIEKLEKALEKSEDTLDEKSAEIDELIKKLSMIELGKALLPGAISGLASKYPKEMQGLASTLGSLSGEEMKQLLPANSLSEEQQNLLHIAEYFKELFNDEQFEQVVQLIAQLGEQTKEDESMIGKVSYYLTQMSKIRKTKQPAVSNQQQAVNTI</sequence>
<comment type="caution">
    <text evidence="2">The sequence shown here is derived from an EMBL/GenBank/DDBJ whole genome shotgun (WGS) entry which is preliminary data.</text>
</comment>
<dbReference type="AlphaFoldDB" id="A0A2T4DW14"/>
<name>A0A2T4DW14_9BACT</name>
<gene>
    <name evidence="2" type="ORF">C9994_00145</name>
</gene>
<keyword evidence="1" id="KW-0175">Coiled coil</keyword>
<accession>A0A2T4DW14</accession>
<evidence type="ECO:0000313" key="3">
    <source>
        <dbReference type="Proteomes" id="UP000240608"/>
    </source>
</evidence>
<evidence type="ECO:0000313" key="2">
    <source>
        <dbReference type="EMBL" id="PTB98002.1"/>
    </source>
</evidence>
<feature type="coiled-coil region" evidence="1">
    <location>
        <begin position="87"/>
        <end position="173"/>
    </location>
</feature>
<organism evidence="2 3">
    <name type="scientific">Marivirga lumbricoides</name>
    <dbReference type="NCBI Taxonomy" id="1046115"/>
    <lineage>
        <taxon>Bacteria</taxon>
        <taxon>Pseudomonadati</taxon>
        <taxon>Bacteroidota</taxon>
        <taxon>Cytophagia</taxon>
        <taxon>Cytophagales</taxon>
        <taxon>Marivirgaceae</taxon>
        <taxon>Marivirga</taxon>
    </lineage>
</organism>
<dbReference type="EMBL" id="PYVU01000001">
    <property type="protein sequence ID" value="PTB98002.1"/>
    <property type="molecule type" value="Genomic_DNA"/>
</dbReference>
<dbReference type="Proteomes" id="UP000240608">
    <property type="component" value="Unassembled WGS sequence"/>
</dbReference>